<dbReference type="PROSITE" id="PS50011">
    <property type="entry name" value="PROTEIN_KINASE_DOM"/>
    <property type="match status" value="1"/>
</dbReference>
<dbReference type="Pfam" id="PF00069">
    <property type="entry name" value="Pkinase"/>
    <property type="match status" value="1"/>
</dbReference>
<feature type="repeat" description="TPR" evidence="5">
    <location>
        <begin position="880"/>
        <end position="913"/>
    </location>
</feature>
<dbReference type="Gene3D" id="1.25.40.10">
    <property type="entry name" value="Tetratricopeptide repeat domain"/>
    <property type="match status" value="2"/>
</dbReference>
<proteinExistence type="predicted"/>
<keyword evidence="3 9" id="KW-0418">Kinase</keyword>
<dbReference type="PANTHER" id="PTHR43289:SF34">
    <property type="entry name" value="SERINE_THREONINE-PROTEIN KINASE YBDM-RELATED"/>
    <property type="match status" value="1"/>
</dbReference>
<dbReference type="PROSITE" id="PS50005">
    <property type="entry name" value="TPR"/>
    <property type="match status" value="2"/>
</dbReference>
<evidence type="ECO:0000256" key="1">
    <source>
        <dbReference type="ARBA" id="ARBA00022679"/>
    </source>
</evidence>
<evidence type="ECO:0000256" key="6">
    <source>
        <dbReference type="PROSITE-ProRule" id="PRU10141"/>
    </source>
</evidence>
<dbReference type="PROSITE" id="PS00107">
    <property type="entry name" value="PROTEIN_KINASE_ATP"/>
    <property type="match status" value="1"/>
</dbReference>
<organism evidence="9 10">
    <name type="scientific">Stigmatella aurantiaca</name>
    <dbReference type="NCBI Taxonomy" id="41"/>
    <lineage>
        <taxon>Bacteria</taxon>
        <taxon>Pseudomonadati</taxon>
        <taxon>Myxococcota</taxon>
        <taxon>Myxococcia</taxon>
        <taxon>Myxococcales</taxon>
        <taxon>Cystobacterineae</taxon>
        <taxon>Archangiaceae</taxon>
        <taxon>Stigmatella</taxon>
    </lineage>
</organism>
<accession>A0A1H7XAH8</accession>
<dbReference type="Gene3D" id="3.30.200.20">
    <property type="entry name" value="Phosphorylase Kinase, domain 1"/>
    <property type="match status" value="1"/>
</dbReference>
<reference evidence="10" key="1">
    <citation type="submission" date="2016-10" db="EMBL/GenBank/DDBJ databases">
        <authorList>
            <person name="Varghese N."/>
            <person name="Submissions S."/>
        </authorList>
    </citation>
    <scope>NUCLEOTIDE SEQUENCE [LARGE SCALE GENOMIC DNA]</scope>
    <source>
        <strain evidence="10">DSM 17044</strain>
    </source>
</reference>
<feature type="region of interest" description="Disordered" evidence="7">
    <location>
        <begin position="233"/>
        <end position="271"/>
    </location>
</feature>
<dbReference type="InterPro" id="IPR019734">
    <property type="entry name" value="TPR_rpt"/>
</dbReference>
<dbReference type="Gene3D" id="1.10.510.10">
    <property type="entry name" value="Transferase(Phosphotransferase) domain 1"/>
    <property type="match status" value="1"/>
</dbReference>
<feature type="repeat" description="TPR" evidence="5">
    <location>
        <begin position="796"/>
        <end position="829"/>
    </location>
</feature>
<dbReference type="Proteomes" id="UP000182719">
    <property type="component" value="Unassembled WGS sequence"/>
</dbReference>
<dbReference type="SUPFAM" id="SSF48452">
    <property type="entry name" value="TPR-like"/>
    <property type="match status" value="1"/>
</dbReference>
<dbReference type="EMBL" id="FOAP01000014">
    <property type="protein sequence ID" value="SEM30711.1"/>
    <property type="molecule type" value="Genomic_DNA"/>
</dbReference>
<keyword evidence="5" id="KW-0802">TPR repeat</keyword>
<keyword evidence="2 6" id="KW-0547">Nucleotide-binding</keyword>
<dbReference type="InterPro" id="IPR000719">
    <property type="entry name" value="Prot_kinase_dom"/>
</dbReference>
<evidence type="ECO:0000256" key="3">
    <source>
        <dbReference type="ARBA" id="ARBA00022777"/>
    </source>
</evidence>
<evidence type="ECO:0000256" key="2">
    <source>
        <dbReference type="ARBA" id="ARBA00022741"/>
    </source>
</evidence>
<evidence type="ECO:0000256" key="5">
    <source>
        <dbReference type="PROSITE-ProRule" id="PRU00339"/>
    </source>
</evidence>
<dbReference type="GO" id="GO:0004674">
    <property type="term" value="F:protein serine/threonine kinase activity"/>
    <property type="evidence" value="ECO:0007669"/>
    <property type="project" value="UniProtKB-KW"/>
</dbReference>
<dbReference type="InterPro" id="IPR017441">
    <property type="entry name" value="Protein_kinase_ATP_BS"/>
</dbReference>
<evidence type="ECO:0000259" key="8">
    <source>
        <dbReference type="PROSITE" id="PS50011"/>
    </source>
</evidence>
<evidence type="ECO:0000313" key="10">
    <source>
        <dbReference type="Proteomes" id="UP000182719"/>
    </source>
</evidence>
<feature type="domain" description="Protein kinase" evidence="8">
    <location>
        <begin position="82"/>
        <end position="366"/>
    </location>
</feature>
<keyword evidence="1" id="KW-0808">Transferase</keyword>
<dbReference type="InterPro" id="IPR011990">
    <property type="entry name" value="TPR-like_helical_dom_sf"/>
</dbReference>
<name>A0A1H7XAH8_STIAU</name>
<feature type="binding site" evidence="6">
    <location>
        <position position="111"/>
    </location>
    <ligand>
        <name>ATP</name>
        <dbReference type="ChEBI" id="CHEBI:30616"/>
    </ligand>
</feature>
<protein>
    <submittedName>
        <fullName evidence="9">Serine/threonine protein kinase</fullName>
    </submittedName>
</protein>
<evidence type="ECO:0000256" key="4">
    <source>
        <dbReference type="ARBA" id="ARBA00022840"/>
    </source>
</evidence>
<keyword evidence="4 6" id="KW-0067">ATP-binding</keyword>
<dbReference type="AlphaFoldDB" id="A0A1H7XAH8"/>
<keyword evidence="9" id="KW-0723">Serine/threonine-protein kinase</keyword>
<dbReference type="OrthoDB" id="9801841at2"/>
<dbReference type="SUPFAM" id="SSF56112">
    <property type="entry name" value="Protein kinase-like (PK-like)"/>
    <property type="match status" value="1"/>
</dbReference>
<dbReference type="PANTHER" id="PTHR43289">
    <property type="entry name" value="MITOGEN-ACTIVATED PROTEIN KINASE KINASE KINASE 20-RELATED"/>
    <property type="match status" value="1"/>
</dbReference>
<dbReference type="Pfam" id="PF13424">
    <property type="entry name" value="TPR_12"/>
    <property type="match status" value="2"/>
</dbReference>
<dbReference type="CDD" id="cd14014">
    <property type="entry name" value="STKc_PknB_like"/>
    <property type="match status" value="1"/>
</dbReference>
<gene>
    <name evidence="9" type="ORF">SAMN05444354_114166</name>
</gene>
<dbReference type="SMART" id="SM00028">
    <property type="entry name" value="TPR"/>
    <property type="match status" value="7"/>
</dbReference>
<dbReference type="InterPro" id="IPR011009">
    <property type="entry name" value="Kinase-like_dom_sf"/>
</dbReference>
<keyword evidence="10" id="KW-1185">Reference proteome</keyword>
<sequence>MPPPSSSTCAPCPSEEVLVGFAAGTLPAPERAGLEHHLAQCGLCFEVVSALAGGTSSGRGTPRDPSAPPPPVLARGTAVGRYLILGPLGAGGMGVVYAAYDPELDRKIALKLLAPHAAHGASSSEGQRLQREARALARLSHPNVVAVYDVGIAAGQVFLAMELVDGQTLGEWLAAGPRTWQQVVRCFTEAGRGLAAAHAGGLVHRDFKPDNVLVGRDGQVRVSDFGLARAVQPMPGEAPAPQEGEASAASALEPGSRPGIQGKSLTGAQAGTPRYMAPEQWLGAETGPWTDQFSFCVVLWEALYGELPFAGTTPEALSREVRTGRVGRAPSRRGVPTSLHAALVRGLQKEPSARHPSMEALLNVLESSPARRRRRVLALLATGALCVALPGVHAAWRSRHPAELCMGGPARVLTVWGSAAREGVRRGLLASGAPAAEPIWEALSRRVDTYTADWAAMHREACEATRMHGEQSDELLGRRMLCLDRALQRVGALARQLEQASPTAAGKAVDAAHALPPLRECADTEALRGAPGLPENEAVRQQVHALRVQLAEVKTQGALGKLKEALPRAEGLTRTAEELPYRPVQAEALLLEGGLRLEAEQYAQARELLSRAVLRAEAGREDTLAVEAWMSLALLEGTYQTAFAEARRSLAHAQAGLERLGRQDPLLSAKLLQVRAGLEDAEGHWAEALALDQERVQLLEEALGPGAPELAGALQNLALSFTRAQGRVEEAYVAIQRSQVLTERHWGTESMQFAKGETALAMIERHRKHYPEARAAYERALAIYARVLGEQSSHYSQALGNLAFLLTSQGEHEAAIAAYQRAVTLERQLAQKDTETLALLLTNQSHAYTEAGRYTEALTAGREALSIRTAMLGPRHLEIGVTLYVLGETLQKQGQHAQALEHFQRAQDILEDTLPADHSYQGICWNAIGHTQLLLGRLAPARASLERALALFQRRSDTAQEQRGTRILLAKVQWEEGGPGRPRARQTLLELREQVEGAARTELDAWLATHPAPP</sequence>
<evidence type="ECO:0000256" key="7">
    <source>
        <dbReference type="SAM" id="MobiDB-lite"/>
    </source>
</evidence>
<dbReference type="GO" id="GO:0005524">
    <property type="term" value="F:ATP binding"/>
    <property type="evidence" value="ECO:0007669"/>
    <property type="project" value="UniProtKB-UniRule"/>
</dbReference>
<evidence type="ECO:0000313" key="9">
    <source>
        <dbReference type="EMBL" id="SEM30711.1"/>
    </source>
</evidence>
<dbReference type="InterPro" id="IPR008271">
    <property type="entry name" value="Ser/Thr_kinase_AS"/>
</dbReference>
<dbReference type="RefSeq" id="WP_075009007.1">
    <property type="nucleotide sequence ID" value="NZ_FOAP01000014.1"/>
</dbReference>
<dbReference type="PROSITE" id="PS00108">
    <property type="entry name" value="PROTEIN_KINASE_ST"/>
    <property type="match status" value="1"/>
</dbReference>